<dbReference type="GO" id="GO:0005524">
    <property type="term" value="F:ATP binding"/>
    <property type="evidence" value="ECO:0007669"/>
    <property type="project" value="UniProtKB-KW"/>
</dbReference>
<dbReference type="GO" id="GO:0004674">
    <property type="term" value="F:protein serine/threonine kinase activity"/>
    <property type="evidence" value="ECO:0007669"/>
    <property type="project" value="UniProtKB-KW"/>
</dbReference>
<dbReference type="InterPro" id="IPR008271">
    <property type="entry name" value="Ser/Thr_kinase_AS"/>
</dbReference>
<dbReference type="GO" id="GO:0043066">
    <property type="term" value="P:negative regulation of apoptotic process"/>
    <property type="evidence" value="ECO:0007669"/>
    <property type="project" value="TreeGrafter"/>
</dbReference>
<keyword evidence="9" id="KW-0256">Endoplasmic reticulum</keyword>
<feature type="domain" description="Protein kinase" evidence="15">
    <location>
        <begin position="1142"/>
        <end position="1395"/>
    </location>
</feature>
<evidence type="ECO:0000256" key="3">
    <source>
        <dbReference type="ARBA" id="ARBA00012513"/>
    </source>
</evidence>
<accession>A0A8J4XF59</accession>
<dbReference type="FunFam" id="1.10.510.10:FF:000649">
    <property type="entry name" value="Si:dkey-34d22.3"/>
    <property type="match status" value="5"/>
</dbReference>
<dbReference type="OrthoDB" id="1668230at2759"/>
<dbReference type="EMBL" id="QNUK01000019">
    <property type="protein sequence ID" value="KAF5907788.1"/>
    <property type="molecule type" value="Genomic_DNA"/>
</dbReference>
<evidence type="ECO:0000313" key="16">
    <source>
        <dbReference type="EMBL" id="KAF5907788.1"/>
    </source>
</evidence>
<evidence type="ECO:0000256" key="14">
    <source>
        <dbReference type="SAM" id="MobiDB-lite"/>
    </source>
</evidence>
<dbReference type="Gene3D" id="1.10.510.10">
    <property type="entry name" value="Transferase(Phosphotransferase) domain 1"/>
    <property type="match status" value="5"/>
</dbReference>
<evidence type="ECO:0000256" key="7">
    <source>
        <dbReference type="ARBA" id="ARBA00022741"/>
    </source>
</evidence>
<dbReference type="Pfam" id="PF00069">
    <property type="entry name" value="Pkinase"/>
    <property type="match status" value="5"/>
</dbReference>
<evidence type="ECO:0000256" key="4">
    <source>
        <dbReference type="ARBA" id="ARBA00022448"/>
    </source>
</evidence>
<evidence type="ECO:0000256" key="12">
    <source>
        <dbReference type="ARBA" id="ARBA00047899"/>
    </source>
</evidence>
<proteinExistence type="inferred from homology"/>
<dbReference type="EC" id="2.7.11.1" evidence="3"/>
<feature type="region of interest" description="Disordered" evidence="14">
    <location>
        <begin position="1420"/>
        <end position="1451"/>
    </location>
</feature>
<dbReference type="InterPro" id="IPR011009">
    <property type="entry name" value="Kinase-like_dom_sf"/>
</dbReference>
<evidence type="ECO:0000256" key="11">
    <source>
        <dbReference type="ARBA" id="ARBA00022892"/>
    </source>
</evidence>
<feature type="non-terminal residue" evidence="16">
    <location>
        <position position="1"/>
    </location>
</feature>
<dbReference type="InterPro" id="IPR024298">
    <property type="entry name" value="Sec16_Sec23-bd"/>
</dbReference>
<evidence type="ECO:0000256" key="10">
    <source>
        <dbReference type="ARBA" id="ARBA00022840"/>
    </source>
</evidence>
<evidence type="ECO:0000256" key="1">
    <source>
        <dbReference type="ARBA" id="ARBA00004240"/>
    </source>
</evidence>
<keyword evidence="8 16" id="KW-0418">Kinase</keyword>
<feature type="compositionally biased region" description="Basic and acidic residues" evidence="14">
    <location>
        <begin position="846"/>
        <end position="864"/>
    </location>
</feature>
<dbReference type="PROSITE" id="PS00108">
    <property type="entry name" value="PROTEIN_KINASE_ST"/>
    <property type="match status" value="4"/>
</dbReference>
<evidence type="ECO:0000256" key="13">
    <source>
        <dbReference type="ARBA" id="ARBA00048679"/>
    </source>
</evidence>
<evidence type="ECO:0000313" key="17">
    <source>
        <dbReference type="Proteomes" id="UP000727407"/>
    </source>
</evidence>
<gene>
    <name evidence="16" type="ORF">DAT39_002577</name>
</gene>
<evidence type="ECO:0000256" key="5">
    <source>
        <dbReference type="ARBA" id="ARBA00022527"/>
    </source>
</evidence>
<feature type="domain" description="Protein kinase" evidence="15">
    <location>
        <begin position="1"/>
        <end position="214"/>
    </location>
</feature>
<dbReference type="GO" id="GO:0016192">
    <property type="term" value="P:vesicle-mediated transport"/>
    <property type="evidence" value="ECO:0007669"/>
    <property type="project" value="UniProtKB-KW"/>
</dbReference>
<dbReference type="PANTHER" id="PTHR22984:SF11">
    <property type="entry name" value="AURORA KINASE-RELATED"/>
    <property type="match status" value="1"/>
</dbReference>
<dbReference type="InterPro" id="IPR051138">
    <property type="entry name" value="PIM_Ser/Thr_kinase"/>
</dbReference>
<protein>
    <recommendedName>
        <fullName evidence="3">non-specific serine/threonine protein kinase</fullName>
        <ecNumber evidence="3">2.7.11.1</ecNumber>
    </recommendedName>
</protein>
<comment type="similarity">
    <text evidence="2">Belongs to the protein kinase superfamily. CAMK Ser/Thr protein kinase family. PIM subfamily.</text>
</comment>
<feature type="domain" description="Protein kinase" evidence="15">
    <location>
        <begin position="1732"/>
        <end position="1988"/>
    </location>
</feature>
<feature type="domain" description="Protein kinase" evidence="15">
    <location>
        <begin position="2321"/>
        <end position="2577"/>
    </location>
</feature>
<evidence type="ECO:0000256" key="6">
    <source>
        <dbReference type="ARBA" id="ARBA00022679"/>
    </source>
</evidence>
<keyword evidence="11" id="KW-0931">ER-Golgi transport</keyword>
<keyword evidence="17" id="KW-1185">Reference proteome</keyword>
<organism evidence="16 17">
    <name type="scientific">Clarias magur</name>
    <name type="common">Asian catfish</name>
    <name type="synonym">Macropteronotus magur</name>
    <dbReference type="NCBI Taxonomy" id="1594786"/>
    <lineage>
        <taxon>Eukaryota</taxon>
        <taxon>Metazoa</taxon>
        <taxon>Chordata</taxon>
        <taxon>Craniata</taxon>
        <taxon>Vertebrata</taxon>
        <taxon>Euteleostomi</taxon>
        <taxon>Actinopterygii</taxon>
        <taxon>Neopterygii</taxon>
        <taxon>Teleostei</taxon>
        <taxon>Ostariophysi</taxon>
        <taxon>Siluriformes</taxon>
        <taxon>Clariidae</taxon>
        <taxon>Clarias</taxon>
    </lineage>
</organism>
<comment type="caution">
    <text evidence="16">The sequence shown here is derived from an EMBL/GenBank/DDBJ whole genome shotgun (WGS) entry which is preliminary data.</text>
</comment>
<dbReference type="InterPro" id="IPR000719">
    <property type="entry name" value="Prot_kinase_dom"/>
</dbReference>
<evidence type="ECO:0000259" key="15">
    <source>
        <dbReference type="PROSITE" id="PS50011"/>
    </source>
</evidence>
<feature type="non-terminal residue" evidence="16">
    <location>
        <position position="2586"/>
    </location>
</feature>
<dbReference type="SUPFAM" id="SSF56112">
    <property type="entry name" value="Protein kinase-like (PK-like)"/>
    <property type="match status" value="5"/>
</dbReference>
<feature type="domain" description="Protein kinase" evidence="15">
    <location>
        <begin position="551"/>
        <end position="807"/>
    </location>
</feature>
<dbReference type="GO" id="GO:0005783">
    <property type="term" value="C:endoplasmic reticulum"/>
    <property type="evidence" value="ECO:0007669"/>
    <property type="project" value="UniProtKB-SubCell"/>
</dbReference>
<dbReference type="PANTHER" id="PTHR22984">
    <property type="entry name" value="SERINE/THREONINE-PROTEIN KINASE PIM"/>
    <property type="match status" value="1"/>
</dbReference>
<keyword evidence="6" id="KW-0808">Transferase</keyword>
<dbReference type="Pfam" id="PF12931">
    <property type="entry name" value="TPR_Sec16"/>
    <property type="match status" value="4"/>
</dbReference>
<evidence type="ECO:0000256" key="9">
    <source>
        <dbReference type="ARBA" id="ARBA00022824"/>
    </source>
</evidence>
<name>A0A8J4XF59_CLAMG</name>
<dbReference type="PROSITE" id="PS50011">
    <property type="entry name" value="PROTEIN_KINASE_DOM"/>
    <property type="match status" value="5"/>
</dbReference>
<feature type="region of interest" description="Disordered" evidence="14">
    <location>
        <begin position="846"/>
        <end position="869"/>
    </location>
</feature>
<dbReference type="SMART" id="SM00220">
    <property type="entry name" value="S_TKc"/>
    <property type="match status" value="5"/>
</dbReference>
<comment type="catalytic activity">
    <reaction evidence="12">
        <text>L-threonyl-[protein] + ATP = O-phospho-L-threonyl-[protein] + ADP + H(+)</text>
        <dbReference type="Rhea" id="RHEA:46608"/>
        <dbReference type="Rhea" id="RHEA-COMP:11060"/>
        <dbReference type="Rhea" id="RHEA-COMP:11605"/>
        <dbReference type="ChEBI" id="CHEBI:15378"/>
        <dbReference type="ChEBI" id="CHEBI:30013"/>
        <dbReference type="ChEBI" id="CHEBI:30616"/>
        <dbReference type="ChEBI" id="CHEBI:61977"/>
        <dbReference type="ChEBI" id="CHEBI:456216"/>
        <dbReference type="EC" id="2.7.11.1"/>
    </reaction>
</comment>
<dbReference type="Proteomes" id="UP000727407">
    <property type="component" value="Unassembled WGS sequence"/>
</dbReference>
<keyword evidence="7" id="KW-0547">Nucleotide-binding</keyword>
<dbReference type="Gene3D" id="3.30.200.20">
    <property type="entry name" value="Phosphorylase Kinase, domain 1"/>
    <property type="match status" value="5"/>
</dbReference>
<comment type="catalytic activity">
    <reaction evidence="13">
        <text>L-seryl-[protein] + ATP = O-phospho-L-seryl-[protein] + ADP + H(+)</text>
        <dbReference type="Rhea" id="RHEA:17989"/>
        <dbReference type="Rhea" id="RHEA-COMP:9863"/>
        <dbReference type="Rhea" id="RHEA-COMP:11604"/>
        <dbReference type="ChEBI" id="CHEBI:15378"/>
        <dbReference type="ChEBI" id="CHEBI:29999"/>
        <dbReference type="ChEBI" id="CHEBI:30616"/>
        <dbReference type="ChEBI" id="CHEBI:83421"/>
        <dbReference type="ChEBI" id="CHEBI:456216"/>
        <dbReference type="EC" id="2.7.11.1"/>
    </reaction>
</comment>
<keyword evidence="5" id="KW-0723">Serine/threonine-protein kinase</keyword>
<comment type="subcellular location">
    <subcellularLocation>
        <location evidence="1">Endoplasmic reticulum</location>
    </subcellularLocation>
</comment>
<dbReference type="GO" id="GO:0007346">
    <property type="term" value="P:regulation of mitotic cell cycle"/>
    <property type="evidence" value="ECO:0007669"/>
    <property type="project" value="TreeGrafter"/>
</dbReference>
<evidence type="ECO:0000256" key="2">
    <source>
        <dbReference type="ARBA" id="ARBA00005505"/>
    </source>
</evidence>
<reference evidence="16" key="1">
    <citation type="submission" date="2020-07" db="EMBL/GenBank/DDBJ databases">
        <title>Clarias magur genome sequencing, assembly and annotation.</title>
        <authorList>
            <person name="Kushwaha B."/>
            <person name="Kumar R."/>
            <person name="Das P."/>
            <person name="Joshi C.G."/>
            <person name="Kumar D."/>
            <person name="Nagpure N.S."/>
            <person name="Pandey M."/>
            <person name="Agarwal S."/>
            <person name="Srivastava S."/>
            <person name="Singh M."/>
            <person name="Sahoo L."/>
            <person name="Jayasankar P."/>
            <person name="Meher P.K."/>
            <person name="Koringa P.G."/>
            <person name="Iquebal M.A."/>
            <person name="Das S.P."/>
            <person name="Bit A."/>
            <person name="Patnaik S."/>
            <person name="Patel N."/>
            <person name="Shah T.M."/>
            <person name="Hinsu A."/>
            <person name="Jena J.K."/>
        </authorList>
    </citation>
    <scope>NUCLEOTIDE SEQUENCE</scope>
    <source>
        <strain evidence="16">CIFAMagur01</strain>
        <tissue evidence="16">Testis</tissue>
    </source>
</reference>
<keyword evidence="10" id="KW-0067">ATP-binding</keyword>
<evidence type="ECO:0000256" key="8">
    <source>
        <dbReference type="ARBA" id="ARBA00022777"/>
    </source>
</evidence>
<keyword evidence="4" id="KW-0813">Transport</keyword>
<sequence length="2586" mass="297549">PGENRMLPLEVALLKMVSMPLCCENVVELLEWFESPDFLILVLERPGNCMDLKQYLMRKGGGLEEADARTIMQQVVHAAKHCCDSGVLHGDIKPANILINPDTMEVKLIDFDCGDLLTKGAFKHYNGSKKYATFELNSNKEYVGDPATVWSLGVLLYVMVCGEQPPTRGNEFIVRHLRRFRHHSHECCDLIKLCLEEDHERLATFSEILIHKWFTGGCQDTVQVCQSLVTLMDRHSSESMRPLSEDRADDHPHRSGEFDVPQCDVQSVSDENIPFPGPLIRDIAQIEELLRFIQVTYEECSYSLSNAEQQYSYFFWLIMECFCERNRQIIMADISDVLYNGFCFVSENQGHVENLQDWCIPLEKLLSSSAPEDEKRHKAIQMGDDHAYRGRTYAAHICYVVAEMELGSRPHFELVGHNSETEQSPAKKEAFERTEVYEYVLSLTSDSGKYGQQHFQKFKFSHAIKLANDAHDDQALDYCESISITLCRFPYCMEYSMIEELTKLSEDLVERSRKTQPKWLKTLQQGHEGRHAFISTVFKDDSEHSEFHLRYFVWGFLGKGNCSIVYAGFCKADKKAVTFKKVHKDFCPKNITIPGQNRMLPLEVALLKMVSMPLCCENVVELLEWFESPEFLILVLERPGNCMDLKQFLMCKGGRLEEADARTIMQQVVHAAKHCCDSGVLHGDIKPSNILINPDTMEVKLIDFDCGDLLTDGAYKHYKGSKNYAPFEVNSHREYFAVPATVWSLGVLLYVVVCAELPPTGGNEFIVWHLRRFKHLSHECFDLIKRCLEEDHEHRATFSEILSHDWFTGGCQDTVQVCQSLVTLMERHSDESLKSLPEDIADPHMTGESDVPHCDEQSTSDEKIPFPGPLMRDTTEIEEVLSFIQVTYEECSRSLSIAEQQYSYFFWLIMECFCERNRLVNMADISDLLHNGFCFVGEKHGHVENLQDWCIPLEKLLGSSAPEDEKKHNAIEMGDDYASRGWTYAAHICYVVAQMELGSRPHFDFVGYNSETEQRPVKKEAFERTEVYEYVLSLTLDSGKFGQKCFQKFKFSYASKLAKDGHDDQALDYCESIAITLCRFPYCLEYSIIEKLTKLSEDLVERMRTRQPTWLKTLQQGDEGRHAFISNVFKDDAEHCEFHSRYFVWGCLGKENYDTFYAGFRKADKKTVTFKKVHKDFSTKNITIPGEHRILPLEVALLEMVSKPVRCDNVVELLEWFESPDFLILVLERPDDFMDLKQFLMCKGGGLEEADACTIMQQVVRAVQHCCNSSVLHGDIKPDNILINPDTMEVKLINFDCGNLLTDKHYKGRKNHAPIEVNSHREYFAIPATVWSLGVLLYVMVCAELPPTGGNEFIVWHLRRFKHLSHDCCDLIKLCLEEDHKLRGTFSEILSHNWFTGRCQDTVQVCQSLVNMMDGHSNESIKPLPEDRADDHPQRIGESDVPQCDVQSSPDKKIQFPGPLIRDMTQIEELLRFIHVTYEECSHFLGNAEQRYSYFFWLIMECFCERNRQVNMADISDLLHNGFCLVNEKHGHVQNLKDWCIPLMKLLGSSAPEDEKKHDAIRMGDDFASRGWTYAAHICYIVAQMELGSRPHFEFIGYNSKTEQSSAKKEAFERTEVYEYVLSLTSDSEKFGQKCFQKFKFTHASKLAKDGHDDQALDYCESIAITLCSFPYCMEYSMIEELTKLSEDLIKRMKKRQPTWLKTLMQGHEDRHAFISNVFKDDSEHGAFLSRYFIWGLLGKGNCGTVYAGFRKADKKAVAFKKVHKDFISKNITIPGENRTLPLEVALMEMVCKHPCCENVVELLEWFESPDFLILVLERPNNCMDLKQYLMCKGGRLEEADACKIMQQVVRAAQHCCDSGVLHGDIKPPNILINPDTMEVKLINFDCGDLLKDGAYKHYKGSKNYAPIEVKSRREFFGIPATVWSLGVLLYVMVCAEPPPTSGNEFIVWHLRRFKHLSHECCDLIKRCLEGDHKRRATFSEILSHKWFTRGCQDMVQVCQSLVNLMDRHSDESMRIRAKNHPHTTGESAVPQCDEQSISDKKIQFPGPLMRDTTEIEELLRFIQEAYKECSCSLRNAKQWYSYFFWLIMEYFCERNKQVNMADISDLLKNGFCLVNEKHGHVQNLKDWCIPLVKLLGSSAPEGEKKHDAIQMGDDFASRGWMYAAHICYVVAQMELGSRPHFEFIGHNSETEQRPVKKGAFERTEVYEYMLSLTSDSGKFGQQHFQKFKFTHASKLAKDGHDDEALDYCESIAITLCRFPYCMEYSMIEELTKLSEDLIERMKKRQPTWLKTLQQGQEGRHAFISSVFKDDSDHCEFHSRYFVWGFLGKGNCGTVYAGFRKADKKAVAFKKVHKDFSFKNITIPGEHCTLPLEVALMEMVSKSPRCDNVVELLEWFESPDFLILVLERPDNCMDLKQYLMCKGGGLEEADACTIMQQVVRAAKHCCDSGVLHGDIMPPNILINPDTMEVKLIDFDCGDLLTEGAYKHYKGSKNYAPTEVKSRREYFGIPATVWSLGVLLYVMVCAELPPICGNEFIAWHLRRFKHLSHECCELIKRCLEEDHKCRATFSEIWSNKWFKGGCQETVQ</sequence>
<feature type="compositionally biased region" description="Basic and acidic residues" evidence="14">
    <location>
        <begin position="1420"/>
        <end position="1438"/>
    </location>
</feature>